<dbReference type="AlphaFoldDB" id="A0A150INW7"/>
<dbReference type="GO" id="GO:0051607">
    <property type="term" value="P:defense response to virus"/>
    <property type="evidence" value="ECO:0007669"/>
    <property type="project" value="UniProtKB-KW"/>
</dbReference>
<dbReference type="NCBIfam" id="TIGR02593">
    <property type="entry name" value="CRISPR_cas5"/>
    <property type="match status" value="1"/>
</dbReference>
<reference evidence="2 3" key="1">
    <citation type="journal article" date="2016" name="ISME J.">
        <title>Chasing the elusive Euryarchaeota class WSA2: genomes reveal a uniquely fastidious methyl-reducing methanogen.</title>
        <authorList>
            <person name="Nobu M.K."/>
            <person name="Narihiro T."/>
            <person name="Kuroda K."/>
            <person name="Mei R."/>
            <person name="Liu W.T."/>
        </authorList>
    </citation>
    <scope>NUCLEOTIDE SEQUENCE [LARGE SCALE GENOMIC DNA]</scope>
    <source>
        <strain evidence="2">B15fssc0709_Meth_Bin003</strain>
    </source>
</reference>
<dbReference type="CDD" id="cd09693">
    <property type="entry name" value="Cas5_I"/>
    <property type="match status" value="1"/>
</dbReference>
<evidence type="ECO:0000256" key="1">
    <source>
        <dbReference type="ARBA" id="ARBA00023118"/>
    </source>
</evidence>
<proteinExistence type="predicted"/>
<sequence length="205" mass="23356">MKALRVLIEGWVTSFRYPTFISGFQPTLPVPPLSTIYGLISAAKGELVTPEDLSVGYIFNHHGKGVDLETIYELSGLNGKSNVIKREFLIDPEIYLYVDNLDYQKYFKKPHYPLLLGRSTDLVSINEIKEVELEEQSNIRLGKTILPLGTNGAFGTIQALPTHFTDTIPRKAVGTKPFILMNQFFDYPDECYYDEDKGWGVWFHK</sequence>
<dbReference type="InterPro" id="IPR013337">
    <property type="entry name" value="CRISPR-assoc_prot_Cas5_Tneap"/>
</dbReference>
<evidence type="ECO:0000313" key="3">
    <source>
        <dbReference type="Proteomes" id="UP000091929"/>
    </source>
</evidence>
<organism evidence="2 3">
    <name type="scientific">Candidatus Methanofastidiosum methylothiophilum</name>
    <dbReference type="NCBI Taxonomy" id="1705564"/>
    <lineage>
        <taxon>Archaea</taxon>
        <taxon>Methanobacteriati</taxon>
        <taxon>Methanobacteriota</taxon>
        <taxon>Stenosarchaea group</taxon>
        <taxon>Candidatus Methanofastidiosia</taxon>
        <taxon>Candidatus Methanofastidiosales</taxon>
        <taxon>Candidatus Methanofastidiosaceae</taxon>
        <taxon>Candidatus Methanofastidiosum</taxon>
    </lineage>
</organism>
<name>A0A150INW7_9EURY</name>
<dbReference type="InterPro" id="IPR013422">
    <property type="entry name" value="CRISPR-assoc_prot_Cas5_N"/>
</dbReference>
<keyword evidence="1" id="KW-0051">Antiviral defense</keyword>
<dbReference type="EMBL" id="LNGF01000058">
    <property type="protein sequence ID" value="KYC46588.1"/>
    <property type="molecule type" value="Genomic_DNA"/>
</dbReference>
<dbReference type="Proteomes" id="UP000091929">
    <property type="component" value="Unassembled WGS sequence"/>
</dbReference>
<gene>
    <name evidence="2" type="ORF">APG11_01801</name>
</gene>
<evidence type="ECO:0008006" key="4">
    <source>
        <dbReference type="Google" id="ProtNLM"/>
    </source>
</evidence>
<dbReference type="PATRIC" id="fig|1706437.3.peg.1813"/>
<evidence type="ECO:0000313" key="2">
    <source>
        <dbReference type="EMBL" id="KYC46588.1"/>
    </source>
</evidence>
<accession>A0A150INW7</accession>
<protein>
    <recommendedName>
        <fullName evidence="4">CRISPR-associated protein</fullName>
    </recommendedName>
</protein>
<dbReference type="NCBIfam" id="TIGR01895">
    <property type="entry name" value="cas_Cas5t"/>
    <property type="match status" value="1"/>
</dbReference>
<comment type="caution">
    <text evidence="2">The sequence shown here is derived from an EMBL/GenBank/DDBJ whole genome shotgun (WGS) entry which is preliminary data.</text>
</comment>